<feature type="transmembrane region" description="Helical" evidence="7">
    <location>
        <begin position="73"/>
        <end position="95"/>
    </location>
</feature>
<comment type="subcellular location">
    <subcellularLocation>
        <location evidence="1">Cell membrane</location>
        <topology evidence="1">Multi-pass membrane protein</topology>
    </subcellularLocation>
</comment>
<feature type="transmembrane region" description="Helical" evidence="7">
    <location>
        <begin position="279"/>
        <end position="296"/>
    </location>
</feature>
<evidence type="ECO:0000256" key="6">
    <source>
        <dbReference type="ARBA" id="ARBA00023136"/>
    </source>
</evidence>
<feature type="transmembrane region" description="Helical" evidence="7">
    <location>
        <begin position="365"/>
        <end position="386"/>
    </location>
</feature>
<dbReference type="Proteomes" id="UP000886860">
    <property type="component" value="Unassembled WGS sequence"/>
</dbReference>
<keyword evidence="3" id="KW-0813">Transport</keyword>
<feature type="transmembrane region" description="Helical" evidence="7">
    <location>
        <begin position="44"/>
        <end position="66"/>
    </location>
</feature>
<dbReference type="PANTHER" id="PTHR23514:SF3">
    <property type="entry name" value="BYPASS OF STOP CODON PROTEIN 6"/>
    <property type="match status" value="1"/>
</dbReference>
<evidence type="ECO:0000256" key="3">
    <source>
        <dbReference type="ARBA" id="ARBA00022448"/>
    </source>
</evidence>
<comment type="similarity">
    <text evidence="2">Belongs to the major facilitator superfamily.</text>
</comment>
<feature type="transmembrane region" description="Helical" evidence="7">
    <location>
        <begin position="302"/>
        <end position="322"/>
    </location>
</feature>
<dbReference type="PANTHER" id="PTHR23514">
    <property type="entry name" value="BYPASS OF STOP CODON PROTEIN 6"/>
    <property type="match status" value="1"/>
</dbReference>
<dbReference type="EMBL" id="DVKS01000104">
    <property type="protein sequence ID" value="HIT41675.1"/>
    <property type="molecule type" value="Genomic_DNA"/>
</dbReference>
<dbReference type="SUPFAM" id="SSF103473">
    <property type="entry name" value="MFS general substrate transporter"/>
    <property type="match status" value="1"/>
</dbReference>
<feature type="transmembrane region" description="Helical" evidence="7">
    <location>
        <begin position="205"/>
        <end position="225"/>
    </location>
</feature>
<feature type="transmembrane region" description="Helical" evidence="7">
    <location>
        <begin position="101"/>
        <end position="122"/>
    </location>
</feature>
<evidence type="ECO:0000256" key="2">
    <source>
        <dbReference type="ARBA" id="ARBA00008335"/>
    </source>
</evidence>
<keyword evidence="6 7" id="KW-0472">Membrane</keyword>
<organism evidence="8 9">
    <name type="scientific">Candidatus Caccovicinus merdipullorum</name>
    <dbReference type="NCBI Taxonomy" id="2840724"/>
    <lineage>
        <taxon>Bacteria</taxon>
        <taxon>Bacillati</taxon>
        <taxon>Bacillota</taxon>
        <taxon>Clostridia</taxon>
        <taxon>Eubacteriales</taxon>
        <taxon>Candidatus Caccovicinus</taxon>
    </lineage>
</organism>
<feature type="transmembrane region" description="Helical" evidence="7">
    <location>
        <begin position="245"/>
        <end position="267"/>
    </location>
</feature>
<reference evidence="8" key="2">
    <citation type="journal article" date="2021" name="PeerJ">
        <title>Extensive microbial diversity within the chicken gut microbiome revealed by metagenomics and culture.</title>
        <authorList>
            <person name="Gilroy R."/>
            <person name="Ravi A."/>
            <person name="Getino M."/>
            <person name="Pursley I."/>
            <person name="Horton D.L."/>
            <person name="Alikhan N.F."/>
            <person name="Baker D."/>
            <person name="Gharbi K."/>
            <person name="Hall N."/>
            <person name="Watson M."/>
            <person name="Adriaenssens E.M."/>
            <person name="Foster-Nyarko E."/>
            <person name="Jarju S."/>
            <person name="Secka A."/>
            <person name="Antonio M."/>
            <person name="Oren A."/>
            <person name="Chaudhuri R.R."/>
            <person name="La Ragione R."/>
            <person name="Hildebrand F."/>
            <person name="Pallen M.J."/>
        </authorList>
    </citation>
    <scope>NUCLEOTIDE SEQUENCE</scope>
    <source>
        <strain evidence="8">CHK123-3438</strain>
    </source>
</reference>
<protein>
    <submittedName>
        <fullName evidence="8">MFS transporter</fullName>
    </submittedName>
</protein>
<name>A0A9D1GIB3_9FIRM</name>
<dbReference type="InterPro" id="IPR011701">
    <property type="entry name" value="MFS"/>
</dbReference>
<dbReference type="AlphaFoldDB" id="A0A9D1GIB3"/>
<dbReference type="GO" id="GO:0005886">
    <property type="term" value="C:plasma membrane"/>
    <property type="evidence" value="ECO:0007669"/>
    <property type="project" value="UniProtKB-SubCell"/>
</dbReference>
<accession>A0A9D1GIB3</accession>
<dbReference type="Gene3D" id="1.20.1250.20">
    <property type="entry name" value="MFS general substrate transporter like domains"/>
    <property type="match status" value="2"/>
</dbReference>
<evidence type="ECO:0000313" key="8">
    <source>
        <dbReference type="EMBL" id="HIT41675.1"/>
    </source>
</evidence>
<feature type="transmembrane region" description="Helical" evidence="7">
    <location>
        <begin position="12"/>
        <end position="32"/>
    </location>
</feature>
<dbReference type="InterPro" id="IPR036259">
    <property type="entry name" value="MFS_trans_sf"/>
</dbReference>
<evidence type="ECO:0000256" key="1">
    <source>
        <dbReference type="ARBA" id="ARBA00004651"/>
    </source>
</evidence>
<evidence type="ECO:0000256" key="5">
    <source>
        <dbReference type="ARBA" id="ARBA00022989"/>
    </source>
</evidence>
<dbReference type="Pfam" id="PF07690">
    <property type="entry name" value="MFS_1"/>
    <property type="match status" value="1"/>
</dbReference>
<comment type="caution">
    <text evidence="8">The sequence shown here is derived from an EMBL/GenBank/DDBJ whole genome shotgun (WGS) entry which is preliminary data.</text>
</comment>
<feature type="transmembrane region" description="Helical" evidence="7">
    <location>
        <begin position="334"/>
        <end position="353"/>
    </location>
</feature>
<dbReference type="GO" id="GO:0022857">
    <property type="term" value="F:transmembrane transporter activity"/>
    <property type="evidence" value="ECO:0007669"/>
    <property type="project" value="InterPro"/>
</dbReference>
<proteinExistence type="inferred from homology"/>
<reference evidence="8" key="1">
    <citation type="submission" date="2020-10" db="EMBL/GenBank/DDBJ databases">
        <authorList>
            <person name="Gilroy R."/>
        </authorList>
    </citation>
    <scope>NUCLEOTIDE SEQUENCE</scope>
    <source>
        <strain evidence="8">CHK123-3438</strain>
    </source>
</reference>
<evidence type="ECO:0000256" key="7">
    <source>
        <dbReference type="SAM" id="Phobius"/>
    </source>
</evidence>
<feature type="transmembrane region" description="Helical" evidence="7">
    <location>
        <begin position="171"/>
        <end position="193"/>
    </location>
</feature>
<dbReference type="InterPro" id="IPR051788">
    <property type="entry name" value="MFS_Transporter"/>
</dbReference>
<evidence type="ECO:0000256" key="4">
    <source>
        <dbReference type="ARBA" id="ARBA00022692"/>
    </source>
</evidence>
<sequence>MKNPYRSTMYACFTGYVVQAIVNNFIPLLFVTFQQSYGISLSRITFLITFNFGVQLAVDLLSAGLIDRIGYRASVLAAHLFSAAGLFFLAILPQILPDPFAGLLISVTVYAIGGGLIEVLISPIIEACPFDNKEGIMSLLHSFYCWGHVGVVLISTLFFACFGINHWQILAFLWAVVPLANFFAFCRAPIISLKEERGEGLSVRSLLSLGTFWIMVILMLCAGASEQAVSQWASAFMEKGLGISKAIGDLAGPMTFAVMMGSSRALYSKFSSRLNLQNALMISGLLCLTSYLLIAFCSWPPAGLAGCALCGFSVGILWPGTFSLASARINGGTAMFAFFALAGDLGCSLGPTLVGNVSSLAGGQLRAGILAAICFPAALILGLSLLKKDPSCVSAKAQ</sequence>
<keyword evidence="5 7" id="KW-1133">Transmembrane helix</keyword>
<keyword evidence="4 7" id="KW-0812">Transmembrane</keyword>
<evidence type="ECO:0000313" key="9">
    <source>
        <dbReference type="Proteomes" id="UP000886860"/>
    </source>
</evidence>
<feature type="transmembrane region" description="Helical" evidence="7">
    <location>
        <begin position="143"/>
        <end position="165"/>
    </location>
</feature>
<gene>
    <name evidence="8" type="ORF">IAB60_06195</name>
</gene>